<reference evidence="3 4" key="1">
    <citation type="submission" date="2019-04" db="EMBL/GenBank/DDBJ databases">
        <title>Isachenkonia alkalipeptolytica gen. nov. sp. nov. a new anaerobic, alkiliphilic organothrophic bacterium capable to reduce synthesized ferrihydrite isolated from a soda lake.</title>
        <authorList>
            <person name="Toshchakov S.V."/>
            <person name="Zavarzina D.G."/>
            <person name="Zhilina T.N."/>
            <person name="Kostrikina N.A."/>
            <person name="Kublanov I.V."/>
        </authorList>
    </citation>
    <scope>NUCLEOTIDE SEQUENCE [LARGE SCALE GENOMIC DNA]</scope>
    <source>
        <strain evidence="3 4">Z-1701</strain>
    </source>
</reference>
<dbReference type="SMART" id="SM00086">
    <property type="entry name" value="PAC"/>
    <property type="match status" value="2"/>
</dbReference>
<dbReference type="SUPFAM" id="SSF55073">
    <property type="entry name" value="Nucleotide cyclase"/>
    <property type="match status" value="1"/>
</dbReference>
<gene>
    <name evidence="3" type="ORF">ISALK_13150</name>
</gene>
<accession>A0AA43XMT0</accession>
<dbReference type="EMBL" id="SUMG01000025">
    <property type="protein sequence ID" value="NBG89437.1"/>
    <property type="molecule type" value="Genomic_DNA"/>
</dbReference>
<protein>
    <submittedName>
        <fullName evidence="3">Diguanylate cyclase</fullName>
    </submittedName>
</protein>
<sequence length="439" mass="51148">MKEHYLKEELYHLLNHDRRIFDFIQSGSLDGVWYWDLENPENEWMSPKFWEVLGYDPKVKKPLANEWQAIIFQEDLPRVLENLDKHYKKPTHTFDQIVRYRHKNGSTVWVRCRGMAIRDEEGKPIRLLGAHVDVTDLKHAEREITRLSREYEKVFNGTQDAMFLMEVLSETEFRYIRNNASHQKKTKISLEMIQNQSPRSLLGEEMGDLVAGNYQRCVKNRKPITYEEELSLPGGDRVWLTTLTPIIEESEVRYIVGSAADITERKQLERELEMSANYDDLTKIPNRRLFFDRLKIMIFEHERDLGKFALIYIDLDGFKEINDRYGHETGDGVLVTVAERLKKTLRKSDTVARMGGDEFTVLLRDIGSQESIERVVKKIRVELQQEMNINGVICTVGASMGIAVYPDQGKDSETLLQEADTAMYVIKNDGKGGYKFSPR</sequence>
<feature type="domain" description="GGDEF" evidence="2">
    <location>
        <begin position="306"/>
        <end position="439"/>
    </location>
</feature>
<dbReference type="NCBIfam" id="TIGR00229">
    <property type="entry name" value="sensory_box"/>
    <property type="match status" value="2"/>
</dbReference>
<keyword evidence="4" id="KW-1185">Reference proteome</keyword>
<evidence type="ECO:0000313" key="4">
    <source>
        <dbReference type="Proteomes" id="UP000449710"/>
    </source>
</evidence>
<dbReference type="CDD" id="cd00130">
    <property type="entry name" value="PAS"/>
    <property type="match status" value="1"/>
</dbReference>
<dbReference type="InterPro" id="IPR000014">
    <property type="entry name" value="PAS"/>
</dbReference>
<evidence type="ECO:0000259" key="1">
    <source>
        <dbReference type="PROSITE" id="PS50113"/>
    </source>
</evidence>
<dbReference type="InterPro" id="IPR000160">
    <property type="entry name" value="GGDEF_dom"/>
</dbReference>
<dbReference type="PANTHER" id="PTHR44757">
    <property type="entry name" value="DIGUANYLATE CYCLASE DGCP"/>
    <property type="match status" value="1"/>
</dbReference>
<dbReference type="SMART" id="SM00267">
    <property type="entry name" value="GGDEF"/>
    <property type="match status" value="1"/>
</dbReference>
<dbReference type="InterPro" id="IPR035965">
    <property type="entry name" value="PAS-like_dom_sf"/>
</dbReference>
<dbReference type="Gene3D" id="3.30.450.20">
    <property type="entry name" value="PAS domain"/>
    <property type="match status" value="2"/>
</dbReference>
<feature type="domain" description="PAC" evidence="1">
    <location>
        <begin position="94"/>
        <end position="146"/>
    </location>
</feature>
<dbReference type="PROSITE" id="PS50887">
    <property type="entry name" value="GGDEF"/>
    <property type="match status" value="1"/>
</dbReference>
<dbReference type="InterPro" id="IPR013656">
    <property type="entry name" value="PAS_4"/>
</dbReference>
<proteinExistence type="predicted"/>
<dbReference type="InterPro" id="IPR029787">
    <property type="entry name" value="Nucleotide_cyclase"/>
</dbReference>
<dbReference type="InterPro" id="IPR013655">
    <property type="entry name" value="PAS_fold_3"/>
</dbReference>
<dbReference type="AlphaFoldDB" id="A0AA43XMT0"/>
<dbReference type="SUPFAM" id="SSF55785">
    <property type="entry name" value="PYP-like sensor domain (PAS domain)"/>
    <property type="match status" value="2"/>
</dbReference>
<name>A0AA43XMT0_9CLOT</name>
<dbReference type="PANTHER" id="PTHR44757:SF2">
    <property type="entry name" value="BIOFILM ARCHITECTURE MAINTENANCE PROTEIN MBAA"/>
    <property type="match status" value="1"/>
</dbReference>
<dbReference type="InterPro" id="IPR043128">
    <property type="entry name" value="Rev_trsase/Diguanyl_cyclase"/>
</dbReference>
<dbReference type="CDD" id="cd01949">
    <property type="entry name" value="GGDEF"/>
    <property type="match status" value="1"/>
</dbReference>
<dbReference type="Pfam" id="PF08448">
    <property type="entry name" value="PAS_4"/>
    <property type="match status" value="1"/>
</dbReference>
<evidence type="ECO:0000313" key="3">
    <source>
        <dbReference type="EMBL" id="NBG89437.1"/>
    </source>
</evidence>
<evidence type="ECO:0000259" key="2">
    <source>
        <dbReference type="PROSITE" id="PS50887"/>
    </source>
</evidence>
<dbReference type="InterPro" id="IPR052155">
    <property type="entry name" value="Biofilm_reg_signaling"/>
</dbReference>
<organism evidence="3 4">
    <name type="scientific">Isachenkonia alkalipeptolytica</name>
    <dbReference type="NCBI Taxonomy" id="2565777"/>
    <lineage>
        <taxon>Bacteria</taxon>
        <taxon>Bacillati</taxon>
        <taxon>Bacillota</taxon>
        <taxon>Clostridia</taxon>
        <taxon>Eubacteriales</taxon>
        <taxon>Clostridiaceae</taxon>
        <taxon>Isachenkonia</taxon>
    </lineage>
</organism>
<dbReference type="Pfam" id="PF00990">
    <property type="entry name" value="GGDEF"/>
    <property type="match status" value="1"/>
</dbReference>
<dbReference type="InterPro" id="IPR001610">
    <property type="entry name" value="PAC"/>
</dbReference>
<dbReference type="FunFam" id="3.30.70.270:FF:000001">
    <property type="entry name" value="Diguanylate cyclase domain protein"/>
    <property type="match status" value="1"/>
</dbReference>
<feature type="domain" description="PAC" evidence="1">
    <location>
        <begin position="224"/>
        <end position="274"/>
    </location>
</feature>
<dbReference type="InterPro" id="IPR000700">
    <property type="entry name" value="PAS-assoc_C"/>
</dbReference>
<dbReference type="Proteomes" id="UP000449710">
    <property type="component" value="Unassembled WGS sequence"/>
</dbReference>
<dbReference type="PROSITE" id="PS50113">
    <property type="entry name" value="PAC"/>
    <property type="match status" value="2"/>
</dbReference>
<dbReference type="NCBIfam" id="TIGR00254">
    <property type="entry name" value="GGDEF"/>
    <property type="match status" value="1"/>
</dbReference>
<dbReference type="Gene3D" id="3.30.70.270">
    <property type="match status" value="1"/>
</dbReference>
<dbReference type="RefSeq" id="WP_160723114.1">
    <property type="nucleotide sequence ID" value="NZ_SUMG01000025.1"/>
</dbReference>
<dbReference type="Pfam" id="PF08447">
    <property type="entry name" value="PAS_3"/>
    <property type="match status" value="1"/>
</dbReference>
<comment type="caution">
    <text evidence="3">The sequence shown here is derived from an EMBL/GenBank/DDBJ whole genome shotgun (WGS) entry which is preliminary data.</text>
</comment>